<proteinExistence type="predicted"/>
<evidence type="ECO:0000313" key="4">
    <source>
        <dbReference type="Proteomes" id="UP001501175"/>
    </source>
</evidence>
<dbReference type="InterPro" id="IPR010496">
    <property type="entry name" value="AL/BT2_dom"/>
</dbReference>
<sequence length="256" mass="27969">MNRNRLSLSVLLSIGVVGLTVAQNQPVKQNPESTEIWKPVPPIVTPGAPSASVSGFTAPSDAIAIFDGSNLNNFVSARDGSAAKWTLADGAVTVVKGAGDIQTKQEFGDYQMHIEFRTPAQVVGNSQGRGNSGIFMQGRYELQVLDNYNNPTYSNGQVGSIYKQAIPLANPSRRPGEWQTYDIIYYAPRFNKSGMLTDAGRITVLLNGVLVQHNTQIKGTTEYIGFPKIEPHGRGPIRLQDHGDPVSFRNIWIREL</sequence>
<keyword evidence="4" id="KW-1185">Reference proteome</keyword>
<gene>
    <name evidence="3" type="ORF">GCM10023189_09310</name>
</gene>
<accession>A0ABP8MGV0</accession>
<feature type="chain" id="PRO_5045359680" evidence="1">
    <location>
        <begin position="23"/>
        <end position="256"/>
    </location>
</feature>
<evidence type="ECO:0000256" key="1">
    <source>
        <dbReference type="SAM" id="SignalP"/>
    </source>
</evidence>
<feature type="domain" description="3-keto-alpha-glucoside-1,2-lyase/3-keto-2-hydroxy-glucal hydratase" evidence="2">
    <location>
        <begin position="62"/>
        <end position="254"/>
    </location>
</feature>
<dbReference type="EMBL" id="BAABHD010000010">
    <property type="protein sequence ID" value="GAA4449734.1"/>
    <property type="molecule type" value="Genomic_DNA"/>
</dbReference>
<comment type="caution">
    <text evidence="3">The sequence shown here is derived from an EMBL/GenBank/DDBJ whole genome shotgun (WGS) entry which is preliminary data.</text>
</comment>
<dbReference type="RefSeq" id="WP_345241085.1">
    <property type="nucleotide sequence ID" value="NZ_BAABHD010000010.1"/>
</dbReference>
<evidence type="ECO:0000259" key="2">
    <source>
        <dbReference type="Pfam" id="PF06439"/>
    </source>
</evidence>
<organism evidence="3 4">
    <name type="scientific">Nibrella saemangeumensis</name>
    <dbReference type="NCBI Taxonomy" id="1084526"/>
    <lineage>
        <taxon>Bacteria</taxon>
        <taxon>Pseudomonadati</taxon>
        <taxon>Bacteroidota</taxon>
        <taxon>Cytophagia</taxon>
        <taxon>Cytophagales</taxon>
        <taxon>Spirosomataceae</taxon>
        <taxon>Nibrella</taxon>
    </lineage>
</organism>
<evidence type="ECO:0000313" key="3">
    <source>
        <dbReference type="EMBL" id="GAA4449734.1"/>
    </source>
</evidence>
<reference evidence="4" key="1">
    <citation type="journal article" date="2019" name="Int. J. Syst. Evol. Microbiol.">
        <title>The Global Catalogue of Microorganisms (GCM) 10K type strain sequencing project: providing services to taxonomists for standard genome sequencing and annotation.</title>
        <authorList>
            <consortium name="The Broad Institute Genomics Platform"/>
            <consortium name="The Broad Institute Genome Sequencing Center for Infectious Disease"/>
            <person name="Wu L."/>
            <person name="Ma J."/>
        </authorList>
    </citation>
    <scope>NUCLEOTIDE SEQUENCE [LARGE SCALE GENOMIC DNA]</scope>
    <source>
        <strain evidence="4">JCM 17927</strain>
    </source>
</reference>
<dbReference type="Pfam" id="PF06439">
    <property type="entry name" value="3keto-disac_hyd"/>
    <property type="match status" value="1"/>
</dbReference>
<dbReference type="Proteomes" id="UP001501175">
    <property type="component" value="Unassembled WGS sequence"/>
</dbReference>
<name>A0ABP8MGV0_9BACT</name>
<dbReference type="Gene3D" id="2.60.120.560">
    <property type="entry name" value="Exo-inulinase, domain 1"/>
    <property type="match status" value="1"/>
</dbReference>
<feature type="signal peptide" evidence="1">
    <location>
        <begin position="1"/>
        <end position="22"/>
    </location>
</feature>
<protein>
    <submittedName>
        <fullName evidence="3">DUF1080 domain-containing protein</fullName>
    </submittedName>
</protein>
<keyword evidence="1" id="KW-0732">Signal</keyword>